<dbReference type="PRINTS" id="PR00839">
    <property type="entry name" value="V8PROTEASE"/>
</dbReference>
<keyword evidence="5 6" id="KW-0720">Serine protease</keyword>
<comment type="similarity">
    <text evidence="1 6">Belongs to the peptidase S1B family.</text>
</comment>
<keyword evidence="2 6" id="KW-0645">Protease</keyword>
<dbReference type="AlphaFoldDB" id="A0A2N5DQ67"/>
<evidence type="ECO:0000256" key="6">
    <source>
        <dbReference type="RuleBase" id="RU004296"/>
    </source>
</evidence>
<dbReference type="InterPro" id="IPR008256">
    <property type="entry name" value="Peptidase_S1B"/>
</dbReference>
<protein>
    <recommendedName>
        <fullName evidence="6">Serine protease</fullName>
        <ecNumber evidence="6">3.4.21.-</ecNumber>
    </recommendedName>
</protein>
<keyword evidence="10" id="KW-1185">Reference proteome</keyword>
<feature type="domain" description="Effector-associated" evidence="8">
    <location>
        <begin position="27"/>
        <end position="107"/>
    </location>
</feature>
<evidence type="ECO:0000256" key="7">
    <source>
        <dbReference type="SAM" id="MobiDB-lite"/>
    </source>
</evidence>
<dbReference type="EC" id="3.4.21.-" evidence="6"/>
<evidence type="ECO:0000256" key="4">
    <source>
        <dbReference type="ARBA" id="ARBA00022801"/>
    </source>
</evidence>
<dbReference type="Pfam" id="PF13365">
    <property type="entry name" value="Trypsin_2"/>
    <property type="match status" value="1"/>
</dbReference>
<dbReference type="GO" id="GO:0008236">
    <property type="term" value="F:serine-type peptidase activity"/>
    <property type="evidence" value="ECO:0007669"/>
    <property type="project" value="UniProtKB-KW"/>
</dbReference>
<dbReference type="GO" id="GO:0006508">
    <property type="term" value="P:proteolysis"/>
    <property type="evidence" value="ECO:0007669"/>
    <property type="project" value="UniProtKB-KW"/>
</dbReference>
<keyword evidence="3" id="KW-0732">Signal</keyword>
<dbReference type="PANTHER" id="PTHR43019">
    <property type="entry name" value="SERINE ENDOPROTEASE DEGS"/>
    <property type="match status" value="1"/>
</dbReference>
<evidence type="ECO:0000259" key="8">
    <source>
        <dbReference type="Pfam" id="PF19955"/>
    </source>
</evidence>
<name>A0A2N5DQ67_9CAUL</name>
<dbReference type="Pfam" id="PF19955">
    <property type="entry name" value="EAD1"/>
    <property type="match status" value="1"/>
</dbReference>
<feature type="region of interest" description="Disordered" evidence="7">
    <location>
        <begin position="1"/>
        <end position="21"/>
    </location>
</feature>
<dbReference type="Gene3D" id="2.40.10.10">
    <property type="entry name" value="Trypsin-like serine proteases"/>
    <property type="match status" value="2"/>
</dbReference>
<dbReference type="SUPFAM" id="SSF50494">
    <property type="entry name" value="Trypsin-like serine proteases"/>
    <property type="match status" value="1"/>
</dbReference>
<dbReference type="OrthoDB" id="606379at2"/>
<organism evidence="9 10">
    <name type="scientific">Caulobacter zeae</name>
    <dbReference type="NCBI Taxonomy" id="2055137"/>
    <lineage>
        <taxon>Bacteria</taxon>
        <taxon>Pseudomonadati</taxon>
        <taxon>Pseudomonadota</taxon>
        <taxon>Alphaproteobacteria</taxon>
        <taxon>Caulobacterales</taxon>
        <taxon>Caulobacteraceae</taxon>
        <taxon>Caulobacter</taxon>
    </lineage>
</organism>
<accession>A0A2N5DQ67</accession>
<evidence type="ECO:0000256" key="1">
    <source>
        <dbReference type="ARBA" id="ARBA00008764"/>
    </source>
</evidence>
<evidence type="ECO:0000313" key="10">
    <source>
        <dbReference type="Proteomes" id="UP000234479"/>
    </source>
</evidence>
<gene>
    <name evidence="9" type="ORF">SGCZBJ_04030</name>
</gene>
<reference evidence="9 10" key="1">
    <citation type="submission" date="2017-12" db="EMBL/GenBank/DDBJ databases">
        <title>The genome sequence of Caulobacter sp. 410.</title>
        <authorList>
            <person name="Gao J."/>
            <person name="Mao X."/>
            <person name="Sun J."/>
        </authorList>
    </citation>
    <scope>NUCLEOTIDE SEQUENCE [LARGE SCALE GENOMIC DNA]</scope>
    <source>
        <strain evidence="9 10">410</strain>
    </source>
</reference>
<dbReference type="InterPro" id="IPR009003">
    <property type="entry name" value="Peptidase_S1_PA"/>
</dbReference>
<dbReference type="Proteomes" id="UP000234479">
    <property type="component" value="Unassembled WGS sequence"/>
</dbReference>
<evidence type="ECO:0000256" key="5">
    <source>
        <dbReference type="ARBA" id="ARBA00022825"/>
    </source>
</evidence>
<evidence type="ECO:0000256" key="2">
    <source>
        <dbReference type="ARBA" id="ARBA00022670"/>
    </source>
</evidence>
<dbReference type="InterPro" id="IPR045430">
    <property type="entry name" value="EAD1"/>
</dbReference>
<keyword evidence="4 6" id="KW-0378">Hydrolase</keyword>
<sequence>MVTRSGGRMSDLDLPAGLEQGPLQPGDLAQIHESLWRAYDIETLDRRLGFSWGARIEQEVGVAGGSKKVFGRLLDWAEEAGRARDLLALAWTGKPGNPYLRAAAERLLPDLEAAGAPYVAGVSLAPLPQDRLEALVAKRSRIVDFTQFQARLTRLAGAICRIEDAGGPRGTGFLVGRRHVLTNHHVVSAAIADPSLGAGLVCRFDYRRNADRSTTAGVEARLAEDWHVDSRPYSQSDVTGTGDPAAGELDFALLKLAGPIPVERQSLDLASTPPVVVPGDVALVAQHPGGDPLSVAYGVVTAFPANGLRYRYNVTTEPGASGSPVLSADLDVIGLHHAADTAQVPRFNQAVPLHLVARAIAERHDLAAL</sequence>
<evidence type="ECO:0000256" key="3">
    <source>
        <dbReference type="ARBA" id="ARBA00022729"/>
    </source>
</evidence>
<dbReference type="InterPro" id="IPR043504">
    <property type="entry name" value="Peptidase_S1_PA_chymotrypsin"/>
</dbReference>
<evidence type="ECO:0000313" key="9">
    <source>
        <dbReference type="EMBL" id="PLR28184.1"/>
    </source>
</evidence>
<dbReference type="EMBL" id="PJRS01000010">
    <property type="protein sequence ID" value="PLR28184.1"/>
    <property type="molecule type" value="Genomic_DNA"/>
</dbReference>
<comment type="caution">
    <text evidence="9">The sequence shown here is derived from an EMBL/GenBank/DDBJ whole genome shotgun (WGS) entry which is preliminary data.</text>
</comment>
<proteinExistence type="inferred from homology"/>